<feature type="region of interest" description="Disordered" evidence="1">
    <location>
        <begin position="216"/>
        <end position="235"/>
    </location>
</feature>
<feature type="region of interest" description="Disordered" evidence="1">
    <location>
        <begin position="632"/>
        <end position="689"/>
    </location>
</feature>
<dbReference type="Pfam" id="PF15767">
    <property type="entry name" value="ARMH4"/>
    <property type="match status" value="1"/>
</dbReference>
<keyword evidence="2" id="KW-1133">Transmembrane helix</keyword>
<dbReference type="EMBL" id="JAHDVG010000483">
    <property type="protein sequence ID" value="KAH1172170.1"/>
    <property type="molecule type" value="Genomic_DNA"/>
</dbReference>
<feature type="compositionally biased region" description="Basic residues" evidence="1">
    <location>
        <begin position="766"/>
        <end position="776"/>
    </location>
</feature>
<reference evidence="3" key="1">
    <citation type="submission" date="2021-09" db="EMBL/GenBank/DDBJ databases">
        <title>The genome of Mauremys mutica provides insights into the evolution of semi-aquatic lifestyle.</title>
        <authorList>
            <person name="Gong S."/>
            <person name="Gao Y."/>
        </authorList>
    </citation>
    <scope>NUCLEOTIDE SEQUENCE</scope>
    <source>
        <strain evidence="3">MM-2020</strain>
        <tissue evidence="3">Muscle</tissue>
    </source>
</reference>
<keyword evidence="2" id="KW-0812">Transmembrane</keyword>
<gene>
    <name evidence="3" type="ORF">KIL84_007788</name>
</gene>
<comment type="caution">
    <text evidence="3">The sequence shown here is derived from an EMBL/GenBank/DDBJ whole genome shotgun (WGS) entry which is preliminary data.</text>
</comment>
<feature type="compositionally biased region" description="Acidic residues" evidence="1">
    <location>
        <begin position="637"/>
        <end position="673"/>
    </location>
</feature>
<evidence type="ECO:0000313" key="4">
    <source>
        <dbReference type="Proteomes" id="UP000827986"/>
    </source>
</evidence>
<keyword evidence="2" id="KW-0472">Membrane</keyword>
<dbReference type="PANTHER" id="PTHR21585:SF0">
    <property type="entry name" value="ARMADILLO-LIKE HELICAL DOMAIN-CONTAINING PROTEIN 4"/>
    <property type="match status" value="1"/>
</dbReference>
<feature type="region of interest" description="Disordered" evidence="1">
    <location>
        <begin position="349"/>
        <end position="377"/>
    </location>
</feature>
<evidence type="ECO:0000256" key="2">
    <source>
        <dbReference type="SAM" id="Phobius"/>
    </source>
</evidence>
<feature type="transmembrane region" description="Helical" evidence="2">
    <location>
        <begin position="731"/>
        <end position="756"/>
    </location>
</feature>
<feature type="compositionally biased region" description="Polar residues" evidence="1">
    <location>
        <begin position="224"/>
        <end position="235"/>
    </location>
</feature>
<sequence>MINSANFCAHLSSDMSRSIGFHICMVICSILLSSTSLQCLTFQKPEKDTVRVQQTALAGNGLEDKRMSMQSLENNIGPSEQSTSVAVSEEPSGVSTEPSGTSLNKIFTAKGETQHTSLSDNLFIGSKSLDVYPPTVSMVVADESEFSPTGSSKESSENGLLKAMLTTALTTLNPDIEADVLSSTVFKTTVGGSTEAGHSFISNQDNHFFRMDAVEGGKKADGSSELSATPQLSNEELPTQHLRTQNLEAVSDYPTSPLLLAHQKADSEPGTLEPNVGSPLQLTDARASALTAKQTFVSTDASLNLETKTDSRQGSLRVAASAVTGAPAVSVLSDDWDDTKLGTISQVRGSKHEEKKQNDVIAEPPWTTGGEDDEDDVKRGMPFTASAYATTIKLEKNVYPGPAQVSMQGEMMPTVSAGQTSVYLTSPLAEAEVTAINTKKNTEPVTMDDRKSVSLSLPETVTMTDTKSNIFLTLENSLKGVTQDTMPASQETDATLPVMTPACFAVHETTSEASVTEEESKGATLIPTVSGVAQLSKKSEHSATTVSFTATHLSIAKTPDAEVVLTDLVTVSDEEAVTALPESSETLAGMRMQVEELTSRTATLATPALMASSVRRTVVPSVRRISTAVTYGLDRLESEEGEEEEEDEEEDEEEEEEEDRDTDSMEESMEGDTELPGFTLPGETSQEPVVGIGDSAAQLAGVSYQVPDTIEWEQQNQGLVRSWMEKLKDKAGYMSGMLVPVGVGIAGALFILGALYSIKIMNRRRRNGSKRHKRKQREFNSMQDRVMLLADSSEDEF</sequence>
<evidence type="ECO:0008006" key="5">
    <source>
        <dbReference type="Google" id="ProtNLM"/>
    </source>
</evidence>
<keyword evidence="4" id="KW-1185">Reference proteome</keyword>
<evidence type="ECO:0000313" key="3">
    <source>
        <dbReference type="EMBL" id="KAH1172170.1"/>
    </source>
</evidence>
<dbReference type="InterPro" id="IPR031524">
    <property type="entry name" value="ARMH4"/>
</dbReference>
<feature type="compositionally biased region" description="Polar residues" evidence="1">
    <location>
        <begin position="75"/>
        <end position="86"/>
    </location>
</feature>
<organism evidence="3 4">
    <name type="scientific">Mauremys mutica</name>
    <name type="common">yellowpond turtle</name>
    <dbReference type="NCBI Taxonomy" id="74926"/>
    <lineage>
        <taxon>Eukaryota</taxon>
        <taxon>Metazoa</taxon>
        <taxon>Chordata</taxon>
        <taxon>Craniata</taxon>
        <taxon>Vertebrata</taxon>
        <taxon>Euteleostomi</taxon>
        <taxon>Archelosauria</taxon>
        <taxon>Testudinata</taxon>
        <taxon>Testudines</taxon>
        <taxon>Cryptodira</taxon>
        <taxon>Durocryptodira</taxon>
        <taxon>Testudinoidea</taxon>
        <taxon>Geoemydidae</taxon>
        <taxon>Geoemydinae</taxon>
        <taxon>Mauremys</taxon>
    </lineage>
</organism>
<feature type="region of interest" description="Disordered" evidence="1">
    <location>
        <begin position="75"/>
        <end position="101"/>
    </location>
</feature>
<accession>A0A9D4AXD7</accession>
<feature type="region of interest" description="Disordered" evidence="1">
    <location>
        <begin position="766"/>
        <end position="797"/>
    </location>
</feature>
<protein>
    <recommendedName>
        <fullName evidence="5">Armadillo-like helical domain-containing protein 4</fullName>
    </recommendedName>
</protein>
<dbReference type="Proteomes" id="UP000827986">
    <property type="component" value="Unassembled WGS sequence"/>
</dbReference>
<evidence type="ECO:0000256" key="1">
    <source>
        <dbReference type="SAM" id="MobiDB-lite"/>
    </source>
</evidence>
<dbReference type="OrthoDB" id="9904542at2759"/>
<dbReference type="AlphaFoldDB" id="A0A9D4AXD7"/>
<proteinExistence type="predicted"/>
<name>A0A9D4AXD7_9SAUR</name>
<dbReference type="PANTHER" id="PTHR21585">
    <property type="entry name" value="FULL-LENGTH CDNA CLONE CS0DC025YL05 OF NEUROBLASTOMA"/>
    <property type="match status" value="1"/>
</dbReference>